<feature type="binding site" evidence="9">
    <location>
        <position position="245"/>
    </location>
    <ligand>
        <name>Fe(2+)</name>
        <dbReference type="ChEBI" id="CHEBI:29033"/>
    </ligand>
</feature>
<dbReference type="Pfam" id="PF00762">
    <property type="entry name" value="Ferrochelatase"/>
    <property type="match status" value="1"/>
</dbReference>
<dbReference type="InterPro" id="IPR019772">
    <property type="entry name" value="Ferrochelatase_AS"/>
</dbReference>
<dbReference type="GO" id="GO:0004325">
    <property type="term" value="F:ferrochelatase activity"/>
    <property type="evidence" value="ECO:0007669"/>
    <property type="project" value="UniProtKB-UniRule"/>
</dbReference>
<feature type="binding site" evidence="9">
    <location>
        <position position="326"/>
    </location>
    <ligand>
        <name>Fe(2+)</name>
        <dbReference type="ChEBI" id="CHEBI:29033"/>
    </ligand>
</feature>
<dbReference type="InterPro" id="IPR033644">
    <property type="entry name" value="Ferrochelatase_C"/>
</dbReference>
<dbReference type="InterPro" id="IPR033659">
    <property type="entry name" value="Ferrochelatase_N"/>
</dbReference>
<keyword evidence="2 9" id="KW-0963">Cytoplasm</keyword>
<dbReference type="UniPathway" id="UPA00252">
    <property type="reaction ID" value="UER00325"/>
</dbReference>
<dbReference type="STRING" id="655353.SAMN04488056_101477"/>
<name>A0A1I5AG70_9HYPH</name>
<evidence type="ECO:0000256" key="8">
    <source>
        <dbReference type="ARBA" id="ARBA00024536"/>
    </source>
</evidence>
<keyword evidence="3 9" id="KW-0479">Metal-binding</keyword>
<keyword evidence="4 9" id="KW-0408">Iron</keyword>
<evidence type="ECO:0000256" key="1">
    <source>
        <dbReference type="ARBA" id="ARBA00007718"/>
    </source>
</evidence>
<keyword evidence="12" id="KW-1185">Reference proteome</keyword>
<keyword evidence="6 9" id="KW-0456">Lyase</keyword>
<evidence type="ECO:0000256" key="7">
    <source>
        <dbReference type="ARBA" id="ARBA00023244"/>
    </source>
</evidence>
<reference evidence="11 12" key="1">
    <citation type="submission" date="2016-10" db="EMBL/GenBank/DDBJ databases">
        <authorList>
            <person name="de Groot N.N."/>
        </authorList>
    </citation>
    <scope>NUCLEOTIDE SEQUENCE [LARGE SCALE GENOMIC DNA]</scope>
    <source>
        <strain evidence="11 12">CGMCC 1.9157</strain>
    </source>
</reference>
<dbReference type="EC" id="4.98.1.1" evidence="9 10"/>
<sequence length="375" mass="43049">MDTRRTNHTVHCDFLHRRATFENLDRDEDHTMNKNWPDNHPSVAFGKVGVLLVNLGTPDGTDYKSMRRYLKEFLSDQRVIEEPRWKWWPILNGIILQTRPQKSGKAYASIWNNEKNEGPLLTITRSQSEKLAERFAALTLARPVEVDYAMRYGNPSIKSKITALAEKGCERLLVLPLYPQYAAATTATVNDVVFDVLKEMRWQPALRTLPPYHDNPAYIEALATSLKNSLSKLDFEPEVILASYHGIPQRYFDNGDPYHCHCMKTSRLVREALGWSKDYMRTTFQSRFGPEEWLQPYTDKTVESLAQSGVKRIAIFNPGFSADCLETLEEIDGENREIFMEHGGEQFAHLPCLNDSEEGMDMLASLTINELQGWV</sequence>
<dbReference type="Proteomes" id="UP000199236">
    <property type="component" value="Unassembled WGS sequence"/>
</dbReference>
<dbReference type="GO" id="GO:0006783">
    <property type="term" value="P:heme biosynthetic process"/>
    <property type="evidence" value="ECO:0007669"/>
    <property type="project" value="UniProtKB-UniRule"/>
</dbReference>
<dbReference type="GO" id="GO:0005737">
    <property type="term" value="C:cytoplasm"/>
    <property type="evidence" value="ECO:0007669"/>
    <property type="project" value="UniProtKB-SubCell"/>
</dbReference>
<evidence type="ECO:0000256" key="2">
    <source>
        <dbReference type="ARBA" id="ARBA00022490"/>
    </source>
</evidence>
<dbReference type="FunFam" id="3.40.50.1400:FF:000002">
    <property type="entry name" value="Ferrochelatase"/>
    <property type="match status" value="1"/>
</dbReference>
<dbReference type="EMBL" id="FOVR01000001">
    <property type="protein sequence ID" value="SFN61392.1"/>
    <property type="molecule type" value="Genomic_DNA"/>
</dbReference>
<dbReference type="InterPro" id="IPR001015">
    <property type="entry name" value="Ferrochelatase"/>
</dbReference>
<gene>
    <name evidence="9" type="primary">hemH</name>
    <name evidence="11" type="ORF">SAMN04488056_101477</name>
</gene>
<comment type="function">
    <text evidence="9 10">Catalyzes the ferrous insertion into protoporphyrin IX.</text>
</comment>
<evidence type="ECO:0000256" key="9">
    <source>
        <dbReference type="HAMAP-Rule" id="MF_00323"/>
    </source>
</evidence>
<evidence type="ECO:0000313" key="11">
    <source>
        <dbReference type="EMBL" id="SFN61392.1"/>
    </source>
</evidence>
<dbReference type="GO" id="GO:0046872">
    <property type="term" value="F:metal ion binding"/>
    <property type="evidence" value="ECO:0007669"/>
    <property type="project" value="UniProtKB-KW"/>
</dbReference>
<evidence type="ECO:0000256" key="10">
    <source>
        <dbReference type="RuleBase" id="RU000607"/>
    </source>
</evidence>
<dbReference type="SUPFAM" id="SSF53800">
    <property type="entry name" value="Chelatase"/>
    <property type="match status" value="1"/>
</dbReference>
<comment type="catalytic activity">
    <reaction evidence="8">
        <text>Fe-coproporphyrin III + 2 H(+) = coproporphyrin III + Fe(2+)</text>
        <dbReference type="Rhea" id="RHEA:49572"/>
        <dbReference type="ChEBI" id="CHEBI:15378"/>
        <dbReference type="ChEBI" id="CHEBI:29033"/>
        <dbReference type="ChEBI" id="CHEBI:68438"/>
        <dbReference type="ChEBI" id="CHEBI:131725"/>
        <dbReference type="EC" id="4.99.1.9"/>
    </reaction>
    <physiologicalReaction direction="right-to-left" evidence="8">
        <dbReference type="Rhea" id="RHEA:49574"/>
    </physiologicalReaction>
</comment>
<evidence type="ECO:0000256" key="6">
    <source>
        <dbReference type="ARBA" id="ARBA00023239"/>
    </source>
</evidence>
<dbReference type="PROSITE" id="PS00534">
    <property type="entry name" value="FERROCHELATASE"/>
    <property type="match status" value="1"/>
</dbReference>
<protein>
    <recommendedName>
        <fullName evidence="9 10">Ferrochelatase</fullName>
        <ecNumber evidence="9 10">4.98.1.1</ecNumber>
    </recommendedName>
    <alternativeName>
        <fullName evidence="9">Heme synthase</fullName>
    </alternativeName>
    <alternativeName>
        <fullName evidence="9">Protoheme ferro-lyase</fullName>
    </alternativeName>
</protein>
<keyword evidence="5 9" id="KW-0350">Heme biosynthesis</keyword>
<comment type="similarity">
    <text evidence="1 9 10">Belongs to the ferrochelatase family.</text>
</comment>
<keyword evidence="7 9" id="KW-0627">Porphyrin biosynthesis</keyword>
<evidence type="ECO:0000256" key="4">
    <source>
        <dbReference type="ARBA" id="ARBA00023004"/>
    </source>
</evidence>
<dbReference type="CDD" id="cd00419">
    <property type="entry name" value="Ferrochelatase_C"/>
    <property type="match status" value="1"/>
</dbReference>
<organism evidence="11 12">
    <name type="scientific">Cohaesibacter marisflavi</name>
    <dbReference type="NCBI Taxonomy" id="655353"/>
    <lineage>
        <taxon>Bacteria</taxon>
        <taxon>Pseudomonadati</taxon>
        <taxon>Pseudomonadota</taxon>
        <taxon>Alphaproteobacteria</taxon>
        <taxon>Hyphomicrobiales</taxon>
        <taxon>Cohaesibacteraceae</taxon>
    </lineage>
</organism>
<evidence type="ECO:0000256" key="3">
    <source>
        <dbReference type="ARBA" id="ARBA00022723"/>
    </source>
</evidence>
<dbReference type="AlphaFoldDB" id="A0A1I5AG70"/>
<comment type="pathway">
    <text evidence="9 10">Porphyrin-containing compound metabolism; protoheme biosynthesis; protoheme from protoporphyrin-IX: step 1/1.</text>
</comment>
<comment type="subcellular location">
    <subcellularLocation>
        <location evidence="9 10">Cytoplasm</location>
    </subcellularLocation>
</comment>
<proteinExistence type="inferred from homology"/>
<accession>A0A1I5AG70</accession>
<comment type="catalytic activity">
    <reaction evidence="9 10">
        <text>heme b + 2 H(+) = protoporphyrin IX + Fe(2+)</text>
        <dbReference type="Rhea" id="RHEA:22584"/>
        <dbReference type="ChEBI" id="CHEBI:15378"/>
        <dbReference type="ChEBI" id="CHEBI:29033"/>
        <dbReference type="ChEBI" id="CHEBI:57306"/>
        <dbReference type="ChEBI" id="CHEBI:60344"/>
        <dbReference type="EC" id="4.98.1.1"/>
    </reaction>
</comment>
<dbReference type="NCBIfam" id="TIGR00109">
    <property type="entry name" value="hemH"/>
    <property type="match status" value="1"/>
</dbReference>
<dbReference type="Gene3D" id="3.40.50.1400">
    <property type="match status" value="2"/>
</dbReference>
<evidence type="ECO:0000256" key="5">
    <source>
        <dbReference type="ARBA" id="ARBA00023133"/>
    </source>
</evidence>
<dbReference type="PANTHER" id="PTHR11108">
    <property type="entry name" value="FERROCHELATASE"/>
    <property type="match status" value="1"/>
</dbReference>
<dbReference type="HAMAP" id="MF_00323">
    <property type="entry name" value="Ferrochelatase"/>
    <property type="match status" value="1"/>
</dbReference>
<dbReference type="CDD" id="cd03411">
    <property type="entry name" value="Ferrochelatase_N"/>
    <property type="match status" value="1"/>
</dbReference>
<dbReference type="PANTHER" id="PTHR11108:SF1">
    <property type="entry name" value="FERROCHELATASE, MITOCHONDRIAL"/>
    <property type="match status" value="1"/>
</dbReference>
<evidence type="ECO:0000313" key="12">
    <source>
        <dbReference type="Proteomes" id="UP000199236"/>
    </source>
</evidence>